<dbReference type="EMBL" id="MCHX01000023">
    <property type="protein sequence ID" value="OFJ53542.1"/>
    <property type="molecule type" value="Genomic_DNA"/>
</dbReference>
<dbReference type="NCBIfam" id="NF047839">
    <property type="entry name" value="PspM_Rv2743c"/>
    <property type="match status" value="1"/>
</dbReference>
<accession>A0A1E8Q4N2</accession>
<dbReference type="Pfam" id="PF25587">
    <property type="entry name" value="Rv2743c"/>
    <property type="match status" value="1"/>
</dbReference>
<dbReference type="InterPro" id="IPR057952">
    <property type="entry name" value="Rv2743c-like"/>
</dbReference>
<dbReference type="OrthoDB" id="4750524at2"/>
<sequence length="275" mass="29758">MPNFPTPDPRARHPRWTTLLQRGVDTAAEWSDALAQRLGAAADPRAKALRKRRWALRATLFLGFATAFWIAVTAVLASWDVPAWALLIPSPIAVGAAFLATLAFLRYRWLRAAPLPPERSVHRLPPWGSAARQPMAALASSERGLVSLLGVMERGRMLPADELREVTAAAHQTAAAMAATAREVVSMERAISSAPQSRAHLTPTIRAFAGQLQTGVRQYDEMVDAAARLVSAANSGSMSTSALSADRYRRELGNATDRLAGWAHAFDELGHLRGA</sequence>
<protein>
    <recommendedName>
        <fullName evidence="4">Membrane alanine rich protein</fullName>
    </recommendedName>
</protein>
<feature type="transmembrane region" description="Helical" evidence="1">
    <location>
        <begin position="54"/>
        <end position="77"/>
    </location>
</feature>
<evidence type="ECO:0000313" key="3">
    <source>
        <dbReference type="Proteomes" id="UP000178953"/>
    </source>
</evidence>
<evidence type="ECO:0000313" key="2">
    <source>
        <dbReference type="EMBL" id="OFJ53542.1"/>
    </source>
</evidence>
<proteinExistence type="predicted"/>
<name>A0A1E8Q4N2_9MYCO</name>
<reference evidence="2 3" key="1">
    <citation type="submission" date="2016-09" db="EMBL/GenBank/DDBJ databases">
        <title>genome sequence of Mycobacterium sp. 739 SCH.</title>
        <authorList>
            <person name="Greninger A.L."/>
            <person name="Qin X."/>
            <person name="Jerome K."/>
            <person name="Vora S."/>
            <person name="Quinn K."/>
        </authorList>
    </citation>
    <scope>NUCLEOTIDE SEQUENCE [LARGE SCALE GENOMIC DNA]</scope>
    <source>
        <strain evidence="2 3">SCH</strain>
    </source>
</reference>
<keyword evidence="1" id="KW-0812">Transmembrane</keyword>
<keyword evidence="1" id="KW-1133">Transmembrane helix</keyword>
<organism evidence="2 3">
    <name type="scientific">Mycolicibacterium grossiae</name>
    <dbReference type="NCBI Taxonomy" id="1552759"/>
    <lineage>
        <taxon>Bacteria</taxon>
        <taxon>Bacillati</taxon>
        <taxon>Actinomycetota</taxon>
        <taxon>Actinomycetes</taxon>
        <taxon>Mycobacteriales</taxon>
        <taxon>Mycobacteriaceae</taxon>
        <taxon>Mycolicibacterium</taxon>
    </lineage>
</organism>
<gene>
    <name evidence="2" type="ORF">BEL07_11570</name>
</gene>
<keyword evidence="1" id="KW-0472">Membrane</keyword>
<dbReference type="RefSeq" id="WP_070353247.1">
    <property type="nucleotide sequence ID" value="NZ_CP043474.1"/>
</dbReference>
<evidence type="ECO:0000256" key="1">
    <source>
        <dbReference type="SAM" id="Phobius"/>
    </source>
</evidence>
<evidence type="ECO:0008006" key="4">
    <source>
        <dbReference type="Google" id="ProtNLM"/>
    </source>
</evidence>
<keyword evidence="3" id="KW-1185">Reference proteome</keyword>
<feature type="transmembrane region" description="Helical" evidence="1">
    <location>
        <begin position="83"/>
        <end position="105"/>
    </location>
</feature>
<comment type="caution">
    <text evidence="2">The sequence shown here is derived from an EMBL/GenBank/DDBJ whole genome shotgun (WGS) entry which is preliminary data.</text>
</comment>
<dbReference type="AlphaFoldDB" id="A0A1E8Q4N2"/>
<dbReference type="Proteomes" id="UP000178953">
    <property type="component" value="Unassembled WGS sequence"/>
</dbReference>